<dbReference type="AlphaFoldDB" id="A0A238VC54"/>
<organism evidence="1 2">
    <name type="scientific">Lutibacter agarilyticus</name>
    <dbReference type="NCBI Taxonomy" id="1109740"/>
    <lineage>
        <taxon>Bacteria</taxon>
        <taxon>Pseudomonadati</taxon>
        <taxon>Bacteroidota</taxon>
        <taxon>Flavobacteriia</taxon>
        <taxon>Flavobacteriales</taxon>
        <taxon>Flavobacteriaceae</taxon>
        <taxon>Lutibacter</taxon>
    </lineage>
</organism>
<dbReference type="InterPro" id="IPR021471">
    <property type="entry name" value="DUF3124"/>
</dbReference>
<dbReference type="Pfam" id="PF11322">
    <property type="entry name" value="DUF3124"/>
    <property type="match status" value="1"/>
</dbReference>
<gene>
    <name evidence="1" type="ORF">SAMN06265371_101211</name>
</gene>
<evidence type="ECO:0000313" key="1">
    <source>
        <dbReference type="EMBL" id="SNR31980.1"/>
    </source>
</evidence>
<keyword evidence="2" id="KW-1185">Reference proteome</keyword>
<evidence type="ECO:0000313" key="2">
    <source>
        <dbReference type="Proteomes" id="UP000198384"/>
    </source>
</evidence>
<dbReference type="EMBL" id="FZNT01000001">
    <property type="protein sequence ID" value="SNR31980.1"/>
    <property type="molecule type" value="Genomic_DNA"/>
</dbReference>
<name>A0A238VC54_9FLAO</name>
<accession>A0A238VC54</accession>
<protein>
    <submittedName>
        <fullName evidence="1">Uncharacterized protein</fullName>
    </submittedName>
</protein>
<dbReference type="Proteomes" id="UP000198384">
    <property type="component" value="Unassembled WGS sequence"/>
</dbReference>
<sequence>MESTEFMIAEIDVAGGTGSNFMFEWKLPYNFTS</sequence>
<dbReference type="OrthoDB" id="283474at2"/>
<reference evidence="1 2" key="1">
    <citation type="submission" date="2017-06" db="EMBL/GenBank/DDBJ databases">
        <authorList>
            <person name="Kim H.J."/>
            <person name="Triplett B.A."/>
        </authorList>
    </citation>
    <scope>NUCLEOTIDE SEQUENCE [LARGE SCALE GENOMIC DNA]</scope>
    <source>
        <strain evidence="1 2">DSM 29150</strain>
    </source>
</reference>
<proteinExistence type="predicted"/>